<evidence type="ECO:0000313" key="1">
    <source>
        <dbReference type="EMBL" id="RNB54213.1"/>
    </source>
</evidence>
<organism evidence="1 2">
    <name type="scientific">Brevibacillus gelatini</name>
    <dbReference type="NCBI Taxonomy" id="1655277"/>
    <lineage>
        <taxon>Bacteria</taxon>
        <taxon>Bacillati</taxon>
        <taxon>Bacillota</taxon>
        <taxon>Bacilli</taxon>
        <taxon>Bacillales</taxon>
        <taxon>Paenibacillaceae</taxon>
        <taxon>Brevibacillus</taxon>
    </lineage>
</organism>
<dbReference type="Pfam" id="PF24689">
    <property type="entry name" value="TriTu"/>
    <property type="match status" value="1"/>
</dbReference>
<proteinExistence type="predicted"/>
<evidence type="ECO:0000313" key="2">
    <source>
        <dbReference type="Proteomes" id="UP000268829"/>
    </source>
</evidence>
<dbReference type="RefSeq" id="WP_122906046.1">
    <property type="nucleotide sequence ID" value="NZ_RHHS01000042.1"/>
</dbReference>
<reference evidence="1 2" key="1">
    <citation type="submission" date="2018-10" db="EMBL/GenBank/DDBJ databases">
        <title>Phylogenomics of Brevibacillus.</title>
        <authorList>
            <person name="Dunlap C."/>
        </authorList>
    </citation>
    <scope>NUCLEOTIDE SEQUENCE [LARGE SCALE GENOMIC DNA]</scope>
    <source>
        <strain evidence="1 2">DSM 100115</strain>
    </source>
</reference>
<sequence length="106" mass="12275">MNKLFLTWIQENEGQLSRMGIKTEYNYQWDTPAHALNPSTVVDQETSLCVGRVIVWSSNHMHFEVFLLEADSSEPLLVRDVELGEGVDFYNTLEEYFTVMITGRIE</sequence>
<keyword evidence="2" id="KW-1185">Reference proteome</keyword>
<dbReference type="InterPro" id="IPR057062">
    <property type="entry name" value="TriTu"/>
</dbReference>
<dbReference type="EMBL" id="RHHS01000042">
    <property type="protein sequence ID" value="RNB54213.1"/>
    <property type="molecule type" value="Genomic_DNA"/>
</dbReference>
<accession>A0A3M8AT70</accession>
<dbReference type="AlphaFoldDB" id="A0A3M8AT70"/>
<dbReference type="Proteomes" id="UP000268829">
    <property type="component" value="Unassembled WGS sequence"/>
</dbReference>
<comment type="caution">
    <text evidence="1">The sequence shown here is derived from an EMBL/GenBank/DDBJ whole genome shotgun (WGS) entry which is preliminary data.</text>
</comment>
<protein>
    <submittedName>
        <fullName evidence="1">Uncharacterized protein</fullName>
    </submittedName>
</protein>
<name>A0A3M8AT70_9BACL</name>
<gene>
    <name evidence="1" type="ORF">EDM57_17875</name>
</gene>
<dbReference type="OrthoDB" id="2616614at2"/>